<dbReference type="AlphaFoldDB" id="A0A0H2QXU2"/>
<evidence type="ECO:0000313" key="2">
    <source>
        <dbReference type="EMBL" id="KLO03782.1"/>
    </source>
</evidence>
<feature type="non-terminal residue" evidence="2">
    <location>
        <position position="333"/>
    </location>
</feature>
<keyword evidence="3" id="KW-1185">Reference proteome</keyword>
<organism evidence="2 3">
    <name type="scientific">Schizopora paradoxa</name>
    <dbReference type="NCBI Taxonomy" id="27342"/>
    <lineage>
        <taxon>Eukaryota</taxon>
        <taxon>Fungi</taxon>
        <taxon>Dikarya</taxon>
        <taxon>Basidiomycota</taxon>
        <taxon>Agaricomycotina</taxon>
        <taxon>Agaricomycetes</taxon>
        <taxon>Hymenochaetales</taxon>
        <taxon>Schizoporaceae</taxon>
        <taxon>Schizopora</taxon>
    </lineage>
</organism>
<evidence type="ECO:0000313" key="3">
    <source>
        <dbReference type="Proteomes" id="UP000053477"/>
    </source>
</evidence>
<dbReference type="EMBL" id="KQ087041">
    <property type="protein sequence ID" value="KLO03782.1"/>
    <property type="molecule type" value="Genomic_DNA"/>
</dbReference>
<dbReference type="InParanoid" id="A0A0H2QXU2"/>
<reference evidence="2 3" key="1">
    <citation type="submission" date="2015-04" db="EMBL/GenBank/DDBJ databases">
        <title>Complete genome sequence of Schizopora paradoxa KUC8140, a cosmopolitan wood degrader in East Asia.</title>
        <authorList>
            <consortium name="DOE Joint Genome Institute"/>
            <person name="Min B."/>
            <person name="Park H."/>
            <person name="Jang Y."/>
            <person name="Kim J.-J."/>
            <person name="Kim K.H."/>
            <person name="Pangilinan J."/>
            <person name="Lipzen A."/>
            <person name="Riley R."/>
            <person name="Grigoriev I.V."/>
            <person name="Spatafora J.W."/>
            <person name="Choi I.-G."/>
        </authorList>
    </citation>
    <scope>NUCLEOTIDE SEQUENCE [LARGE SCALE GENOMIC DNA]</scope>
    <source>
        <strain evidence="2 3">KUC8140</strain>
    </source>
</reference>
<accession>A0A0H2QXU2</accession>
<feature type="compositionally biased region" description="Polar residues" evidence="1">
    <location>
        <begin position="292"/>
        <end position="319"/>
    </location>
</feature>
<feature type="compositionally biased region" description="Low complexity" evidence="1">
    <location>
        <begin position="270"/>
        <end position="282"/>
    </location>
</feature>
<protein>
    <submittedName>
        <fullName evidence="2">Uncharacterized protein</fullName>
    </submittedName>
</protein>
<evidence type="ECO:0000256" key="1">
    <source>
        <dbReference type="SAM" id="MobiDB-lite"/>
    </source>
</evidence>
<name>A0A0H2QXU2_9AGAM</name>
<sequence>MAEIPRQRSVISILKVLDSGYLVALRSYPPNQRPVEWQDDMDSQLRARRLPPTSSCHLVNAVESMFRDEKAMDDEVREIQRHLDERSEEFLFLVEDFILKFSNLDSDEIRFRPGNIRLDPHIASSVNNNIALIRVAMIVAAAGVHDSLLRLHLAPGRDGTAERNRASADLQTSLDRLTSGNKMIAGMQFGQTQQSKPLTYRTGFHVFRDETIIMLEFPANRDSPWWSIPALESHSQAFIQEVEEHSHVDNQGDLHAAEGGVVRVNTAPISRASSSSNSEPAPLHYRGEQTRRQSQQPAERYQQSPTSQPFPSGSTAFNPPSQPQPSLPTNDSG</sequence>
<feature type="non-terminal residue" evidence="2">
    <location>
        <position position="1"/>
    </location>
</feature>
<feature type="region of interest" description="Disordered" evidence="1">
    <location>
        <begin position="270"/>
        <end position="333"/>
    </location>
</feature>
<dbReference type="Proteomes" id="UP000053477">
    <property type="component" value="Unassembled WGS sequence"/>
</dbReference>
<gene>
    <name evidence="2" type="ORF">SCHPADRAFT_897549</name>
</gene>
<proteinExistence type="predicted"/>